<keyword evidence="2" id="KW-0732">Signal</keyword>
<dbReference type="RefSeq" id="WP_167190214.1">
    <property type="nucleotide sequence ID" value="NZ_JAAONZ010000017.1"/>
</dbReference>
<dbReference type="EMBL" id="JAAONZ010000017">
    <property type="protein sequence ID" value="NHO67460.1"/>
    <property type="molecule type" value="Genomic_DNA"/>
</dbReference>
<evidence type="ECO:0000256" key="1">
    <source>
        <dbReference type="SAM" id="MobiDB-lite"/>
    </source>
</evidence>
<name>A0A9E5MNF7_9GAMM</name>
<dbReference type="Pfam" id="PF06742">
    <property type="entry name" value="DUF1214"/>
    <property type="match status" value="1"/>
</dbReference>
<gene>
    <name evidence="4" type="ORF">G8770_18095</name>
</gene>
<feature type="signal peptide" evidence="2">
    <location>
        <begin position="1"/>
        <end position="26"/>
    </location>
</feature>
<protein>
    <recommendedName>
        <fullName evidence="3">DUF1214 domain-containing protein</fullName>
    </recommendedName>
</protein>
<accession>A0A9E5MNF7</accession>
<keyword evidence="5" id="KW-1185">Reference proteome</keyword>
<reference evidence="4" key="1">
    <citation type="submission" date="2020-03" db="EMBL/GenBank/DDBJ databases">
        <authorList>
            <person name="Guo F."/>
        </authorList>
    </citation>
    <scope>NUCLEOTIDE SEQUENCE</scope>
    <source>
        <strain evidence="4">JCM 30134</strain>
    </source>
</reference>
<dbReference type="AlphaFoldDB" id="A0A9E5MNF7"/>
<evidence type="ECO:0000256" key="2">
    <source>
        <dbReference type="SAM" id="SignalP"/>
    </source>
</evidence>
<evidence type="ECO:0000313" key="4">
    <source>
        <dbReference type="EMBL" id="NHO67460.1"/>
    </source>
</evidence>
<comment type="caution">
    <text evidence="4">The sequence shown here is derived from an EMBL/GenBank/DDBJ whole genome shotgun (WGS) entry which is preliminary data.</text>
</comment>
<feature type="chain" id="PRO_5039396118" description="DUF1214 domain-containing protein" evidence="2">
    <location>
        <begin position="27"/>
        <end position="429"/>
    </location>
</feature>
<organism evidence="4 5">
    <name type="scientific">Pseudomaricurvus hydrocarbonicus</name>
    <dbReference type="NCBI Taxonomy" id="1470433"/>
    <lineage>
        <taxon>Bacteria</taxon>
        <taxon>Pseudomonadati</taxon>
        <taxon>Pseudomonadota</taxon>
        <taxon>Gammaproteobacteria</taxon>
        <taxon>Cellvibrionales</taxon>
        <taxon>Cellvibrionaceae</taxon>
        <taxon>Pseudomaricurvus</taxon>
    </lineage>
</organism>
<evidence type="ECO:0000313" key="5">
    <source>
        <dbReference type="Proteomes" id="UP000787472"/>
    </source>
</evidence>
<dbReference type="InterPro" id="IPR010621">
    <property type="entry name" value="DUF1214"/>
</dbReference>
<evidence type="ECO:0000259" key="3">
    <source>
        <dbReference type="Pfam" id="PF06742"/>
    </source>
</evidence>
<dbReference type="Proteomes" id="UP000787472">
    <property type="component" value="Unassembled WGS sequence"/>
</dbReference>
<feature type="region of interest" description="Disordered" evidence="1">
    <location>
        <begin position="141"/>
        <end position="160"/>
    </location>
</feature>
<proteinExistence type="predicted"/>
<feature type="domain" description="DUF1214" evidence="3">
    <location>
        <begin position="167"/>
        <end position="205"/>
    </location>
</feature>
<sequence>MFRNLLAKTSLALLLSLGFAAEELHAQSEAQPVAIPGWNALIQQLQALPVAALNKLPAELRNDPQVQQEVARLILQALTMSAISTLGADGDHPVFLPSIGELINVGQPNADTIYKAAEIAPGGVYRLRGYPGTLTMSVIGQVGPSPADPGSEGDHPGPTRNYLYLDTLKTHDDGQFDVLLSVDKPQGYRGDWWPLHPKTYRLMLRQVSSDWQAQIDPAITIERIDIPVGRTRPSAETMEARLRRLPMMTAFMSTMFVDQASKLRAQGYVNKLKVLDVSTSGGLDGQFYYEGAFDLQDDEALIIEATQPEHCQYRSVILTNDIYQTLDWYNNQSSLNESQAAADADGVLRVVISRLDPGVPNWLDTGGYQRGVVQGRWTHCNYQPMPVVKKVAVEKVRDYLPPETLVVTAAERQRIVRERRAAYQLRRHW</sequence>